<keyword evidence="3 5" id="KW-0554">One-carbon metabolism</keyword>
<dbReference type="EMBL" id="JAVDQH010000019">
    <property type="protein sequence ID" value="MDR6245872.1"/>
    <property type="molecule type" value="Genomic_DNA"/>
</dbReference>
<dbReference type="Gene3D" id="3.30.1130.10">
    <property type="match status" value="1"/>
</dbReference>
<dbReference type="EC" id="3.5.4.16" evidence="5"/>
<feature type="binding site" evidence="5">
    <location>
        <position position="88"/>
    </location>
    <ligand>
        <name>Zn(2+)</name>
        <dbReference type="ChEBI" id="CHEBI:29105"/>
    </ligand>
</feature>
<dbReference type="Gene3D" id="1.10.286.10">
    <property type="match status" value="1"/>
</dbReference>
<evidence type="ECO:0000256" key="3">
    <source>
        <dbReference type="ARBA" id="ARBA00022563"/>
    </source>
</evidence>
<feature type="domain" description="GTP cyclohydrolase I" evidence="6">
    <location>
        <begin position="19"/>
        <end position="196"/>
    </location>
</feature>
<sequence length="198" mass="22344">MAGIKDYTNVKVGENRDQIEYHVKEILKLIGENTEREGLLETPARVTRMYEEIFAGYSVDPREALGVTFDENHQEMVIVKDIVYYSQCEHHMAPFFGKVHIGYVPSGKIAGLSKFARLVEAITRRLQVQERITTEIADILDEVLKPTGVMVVVEGEHLCMCARGVKKPGSKTITSAVRGGFRHDAPLRAEFMSLIRNH</sequence>
<reference evidence="7 8" key="1">
    <citation type="submission" date="2023-07" db="EMBL/GenBank/DDBJ databases">
        <title>Genomic Encyclopedia of Type Strains, Phase IV (KMG-IV): sequencing the most valuable type-strain genomes for metagenomic binning, comparative biology and taxonomic classification.</title>
        <authorList>
            <person name="Goeker M."/>
        </authorList>
    </citation>
    <scope>NUCLEOTIDE SEQUENCE [LARGE SCALE GENOMIC DNA]</scope>
    <source>
        <strain evidence="7 8">DSM 22170</strain>
    </source>
</reference>
<dbReference type="InterPro" id="IPR043133">
    <property type="entry name" value="GTP-CH-I_C/QueF"/>
</dbReference>
<keyword evidence="5" id="KW-0342">GTP-binding</keyword>
<feature type="binding site" evidence="5">
    <location>
        <position position="159"/>
    </location>
    <ligand>
        <name>Zn(2+)</name>
        <dbReference type="ChEBI" id="CHEBI:29105"/>
    </ligand>
</feature>
<dbReference type="SUPFAM" id="SSF55620">
    <property type="entry name" value="Tetrahydrobiopterin biosynthesis enzymes-like"/>
    <property type="match status" value="1"/>
</dbReference>
<keyword evidence="8" id="KW-1185">Reference proteome</keyword>
<dbReference type="NCBIfam" id="NF006826">
    <property type="entry name" value="PRK09347.1-3"/>
    <property type="match status" value="1"/>
</dbReference>
<dbReference type="NCBIfam" id="TIGR00063">
    <property type="entry name" value="folE"/>
    <property type="match status" value="1"/>
</dbReference>
<dbReference type="GO" id="GO:0003934">
    <property type="term" value="F:GTP cyclohydrolase I activity"/>
    <property type="evidence" value="ECO:0007669"/>
    <property type="project" value="UniProtKB-EC"/>
</dbReference>
<organism evidence="7 8">
    <name type="scientific">Paenibacillus hunanensis</name>
    <dbReference type="NCBI Taxonomy" id="539262"/>
    <lineage>
        <taxon>Bacteria</taxon>
        <taxon>Bacillati</taxon>
        <taxon>Bacillota</taxon>
        <taxon>Bacilli</taxon>
        <taxon>Bacillales</taxon>
        <taxon>Paenibacillaceae</taxon>
        <taxon>Paenibacillus</taxon>
    </lineage>
</organism>
<proteinExistence type="inferred from homology"/>
<evidence type="ECO:0000256" key="4">
    <source>
        <dbReference type="ARBA" id="ARBA00022801"/>
    </source>
</evidence>
<comment type="catalytic activity">
    <reaction evidence="1 5">
        <text>GTP + H2O = 7,8-dihydroneopterin 3'-triphosphate + formate + H(+)</text>
        <dbReference type="Rhea" id="RHEA:17473"/>
        <dbReference type="ChEBI" id="CHEBI:15377"/>
        <dbReference type="ChEBI" id="CHEBI:15378"/>
        <dbReference type="ChEBI" id="CHEBI:15740"/>
        <dbReference type="ChEBI" id="CHEBI:37565"/>
        <dbReference type="ChEBI" id="CHEBI:58462"/>
        <dbReference type="EC" id="3.5.4.16"/>
    </reaction>
</comment>
<keyword evidence="5" id="KW-0547">Nucleotide-binding</keyword>
<dbReference type="PANTHER" id="PTHR11109">
    <property type="entry name" value="GTP CYCLOHYDROLASE I"/>
    <property type="match status" value="1"/>
</dbReference>
<dbReference type="InterPro" id="IPR020602">
    <property type="entry name" value="GTP_CycHdrlase_I_dom"/>
</dbReference>
<dbReference type="Pfam" id="PF01227">
    <property type="entry name" value="GTP_cyclohydroI"/>
    <property type="match status" value="1"/>
</dbReference>
<dbReference type="InterPro" id="IPR043134">
    <property type="entry name" value="GTP-CH-I_N"/>
</dbReference>
<comment type="similarity">
    <text evidence="5">Belongs to the GTP cyclohydrolase I family.</text>
</comment>
<dbReference type="InterPro" id="IPR001474">
    <property type="entry name" value="GTP_CycHdrlase_I"/>
</dbReference>
<keyword evidence="4 5" id="KW-0378">Hydrolase</keyword>
<gene>
    <name evidence="5" type="primary">folE</name>
    <name evidence="7" type="ORF">JOC58_003788</name>
</gene>
<evidence type="ECO:0000313" key="8">
    <source>
        <dbReference type="Proteomes" id="UP001185028"/>
    </source>
</evidence>
<evidence type="ECO:0000256" key="1">
    <source>
        <dbReference type="ARBA" id="ARBA00001052"/>
    </source>
</evidence>
<name>A0ABU1J4I5_9BACL</name>
<dbReference type="InterPro" id="IPR018234">
    <property type="entry name" value="GTP_CycHdrlase_I_CS"/>
</dbReference>
<evidence type="ECO:0000259" key="6">
    <source>
        <dbReference type="Pfam" id="PF01227"/>
    </source>
</evidence>
<dbReference type="PROSITE" id="PS00859">
    <property type="entry name" value="GTP_CYCLOHYDROL_1_1"/>
    <property type="match status" value="1"/>
</dbReference>
<dbReference type="HAMAP" id="MF_00223">
    <property type="entry name" value="FolE"/>
    <property type="match status" value="1"/>
</dbReference>
<dbReference type="NCBIfam" id="NF006825">
    <property type="entry name" value="PRK09347.1-2"/>
    <property type="match status" value="1"/>
</dbReference>
<keyword evidence="5" id="KW-0862">Zinc</keyword>
<evidence type="ECO:0000313" key="7">
    <source>
        <dbReference type="EMBL" id="MDR6245872.1"/>
    </source>
</evidence>
<feature type="binding site" evidence="5">
    <location>
        <position position="91"/>
    </location>
    <ligand>
        <name>Zn(2+)</name>
        <dbReference type="ChEBI" id="CHEBI:29105"/>
    </ligand>
</feature>
<protein>
    <recommendedName>
        <fullName evidence="5">GTP cyclohydrolase 1</fullName>
        <ecNumber evidence="5">3.5.4.16</ecNumber>
    </recommendedName>
    <alternativeName>
        <fullName evidence="5">GTP cyclohydrolase I</fullName>
        <shortName evidence="5">GTP-CH-I</shortName>
    </alternativeName>
</protein>
<keyword evidence="5" id="KW-0479">Metal-binding</keyword>
<comment type="pathway">
    <text evidence="2 5">Cofactor biosynthesis; 7,8-dihydroneopterin triphosphate biosynthesis; 7,8-dihydroneopterin triphosphate from GTP: step 1/1.</text>
</comment>
<evidence type="ECO:0000256" key="5">
    <source>
        <dbReference type="HAMAP-Rule" id="MF_00223"/>
    </source>
</evidence>
<evidence type="ECO:0000256" key="2">
    <source>
        <dbReference type="ARBA" id="ARBA00005080"/>
    </source>
</evidence>
<dbReference type="PANTHER" id="PTHR11109:SF7">
    <property type="entry name" value="GTP CYCLOHYDROLASE 1"/>
    <property type="match status" value="1"/>
</dbReference>
<dbReference type="Proteomes" id="UP001185028">
    <property type="component" value="Unassembled WGS sequence"/>
</dbReference>
<comment type="caution">
    <text evidence="7">The sequence shown here is derived from an EMBL/GenBank/DDBJ whole genome shotgun (WGS) entry which is preliminary data.</text>
</comment>
<dbReference type="RefSeq" id="WP_188775716.1">
    <property type="nucleotide sequence ID" value="NZ_BMMB01000005.1"/>
</dbReference>
<comment type="subunit">
    <text evidence="5">Homopolymer.</text>
</comment>
<accession>A0ABU1J4I5</accession>